<keyword evidence="2" id="KW-0255">Endonuclease</keyword>
<keyword evidence="2" id="KW-0540">Nuclease</keyword>
<evidence type="ECO:0000313" key="2">
    <source>
        <dbReference type="EMBL" id="SMG30793.1"/>
    </source>
</evidence>
<gene>
    <name evidence="2" type="ORF">SAMN03080602_02090</name>
</gene>
<dbReference type="Proteomes" id="UP000193420">
    <property type="component" value="Unassembled WGS sequence"/>
</dbReference>
<reference evidence="3" key="1">
    <citation type="submission" date="2017-04" db="EMBL/GenBank/DDBJ databases">
        <authorList>
            <person name="Varghese N."/>
            <person name="Submissions S."/>
        </authorList>
    </citation>
    <scope>NUCLEOTIDE SEQUENCE [LARGE SCALE GENOMIC DNA]</scope>
    <source>
        <strain evidence="3">DSM 19835</strain>
    </source>
</reference>
<dbReference type="SUPFAM" id="SSF52980">
    <property type="entry name" value="Restriction endonuclease-like"/>
    <property type="match status" value="1"/>
</dbReference>
<keyword evidence="2" id="KW-0378">Hydrolase</keyword>
<dbReference type="PANTHER" id="PTHR38590:SF1">
    <property type="entry name" value="BLL0828 PROTEIN"/>
    <property type="match status" value="1"/>
</dbReference>
<accession>A0A1X7JSM2</accession>
<dbReference type="InterPro" id="IPR007569">
    <property type="entry name" value="DUF559"/>
</dbReference>
<dbReference type="AlphaFoldDB" id="A0A1X7JSM2"/>
<dbReference type="Gene3D" id="3.40.960.10">
    <property type="entry name" value="VSR Endonuclease"/>
    <property type="match status" value="1"/>
</dbReference>
<dbReference type="InterPro" id="IPR011335">
    <property type="entry name" value="Restrct_endonuc-II-like"/>
</dbReference>
<dbReference type="Pfam" id="PF04480">
    <property type="entry name" value="DUF559"/>
    <property type="match status" value="1"/>
</dbReference>
<feature type="domain" description="DUF559" evidence="1">
    <location>
        <begin position="16"/>
        <end position="117"/>
    </location>
</feature>
<keyword evidence="3" id="KW-1185">Reference proteome</keyword>
<dbReference type="PANTHER" id="PTHR38590">
    <property type="entry name" value="BLL0828 PROTEIN"/>
    <property type="match status" value="1"/>
</dbReference>
<dbReference type="OrthoDB" id="9798754at2"/>
<proteinExistence type="predicted"/>
<dbReference type="GO" id="GO:0004519">
    <property type="term" value="F:endonuclease activity"/>
    <property type="evidence" value="ECO:0007669"/>
    <property type="project" value="UniProtKB-KW"/>
</dbReference>
<dbReference type="STRING" id="188872.SAMN03080602_02090"/>
<sequence>MTKDKLHTKKELAGFRSELRSNLTPAEAFLWKQLSSRQLEGKRFTRQHSISKYVVDFYCAAERLIVELDGEIHNNPLAMDYDEKRTAYFNEMGYKVIRFENKMVFDNLESVLSEIKDNFKT</sequence>
<dbReference type="RefSeq" id="WP_085498761.1">
    <property type="nucleotide sequence ID" value="NZ_FXAO01000004.1"/>
</dbReference>
<dbReference type="EMBL" id="FXAO01000004">
    <property type="protein sequence ID" value="SMG30793.1"/>
    <property type="molecule type" value="Genomic_DNA"/>
</dbReference>
<evidence type="ECO:0000259" key="1">
    <source>
        <dbReference type="Pfam" id="PF04480"/>
    </source>
</evidence>
<organism evidence="2 3">
    <name type="scientific">Arenibacter troitsensis</name>
    <dbReference type="NCBI Taxonomy" id="188872"/>
    <lineage>
        <taxon>Bacteria</taxon>
        <taxon>Pseudomonadati</taxon>
        <taxon>Bacteroidota</taxon>
        <taxon>Flavobacteriia</taxon>
        <taxon>Flavobacteriales</taxon>
        <taxon>Flavobacteriaceae</taxon>
        <taxon>Arenibacter</taxon>
    </lineage>
</organism>
<dbReference type="CDD" id="cd01038">
    <property type="entry name" value="Endonuclease_DUF559"/>
    <property type="match status" value="1"/>
</dbReference>
<protein>
    <submittedName>
        <fullName evidence="2">Very-short-patch-repair endonuclease</fullName>
    </submittedName>
</protein>
<name>A0A1X7JSM2_9FLAO</name>
<evidence type="ECO:0000313" key="3">
    <source>
        <dbReference type="Proteomes" id="UP000193420"/>
    </source>
</evidence>
<dbReference type="InterPro" id="IPR047216">
    <property type="entry name" value="Endonuclease_DUF559_bact"/>
</dbReference>